<evidence type="ECO:0000256" key="2">
    <source>
        <dbReference type="SAM" id="Phobius"/>
    </source>
</evidence>
<evidence type="ECO:0000313" key="4">
    <source>
        <dbReference type="Proteomes" id="UP000542125"/>
    </source>
</evidence>
<keyword evidence="2" id="KW-0472">Membrane</keyword>
<feature type="transmembrane region" description="Helical" evidence="2">
    <location>
        <begin position="170"/>
        <end position="196"/>
    </location>
</feature>
<feature type="region of interest" description="Disordered" evidence="1">
    <location>
        <begin position="1"/>
        <end position="70"/>
    </location>
</feature>
<feature type="transmembrane region" description="Helical" evidence="2">
    <location>
        <begin position="80"/>
        <end position="98"/>
    </location>
</feature>
<name>A0A7Y9LQJ7_9BURK</name>
<proteinExistence type="predicted"/>
<protein>
    <submittedName>
        <fullName evidence="3">TM2 domain-containing membrane protein YozV</fullName>
    </submittedName>
</protein>
<keyword evidence="2" id="KW-1133">Transmembrane helix</keyword>
<keyword evidence="2" id="KW-0812">Transmembrane</keyword>
<gene>
    <name evidence="3" type="ORF">FHW18_005270</name>
</gene>
<organism evidence="3 4">
    <name type="scientific">Pigmentiphaga litoralis</name>
    <dbReference type="NCBI Taxonomy" id="516702"/>
    <lineage>
        <taxon>Bacteria</taxon>
        <taxon>Pseudomonadati</taxon>
        <taxon>Pseudomonadota</taxon>
        <taxon>Betaproteobacteria</taxon>
        <taxon>Burkholderiales</taxon>
        <taxon>Alcaligenaceae</taxon>
        <taxon>Pigmentiphaga</taxon>
    </lineage>
</organism>
<keyword evidence="4" id="KW-1185">Reference proteome</keyword>
<sequence length="205" mass="21156">MDSHHISTGITPNSTAAGNAGATVTHADARAAAAPGNPGAATAPDSPGAATAPGNPGANPVPANPGDASVQPARHFRHKAVAGLLAAVLGCTGAQLWYLGLPRAWLVLAFSLLTVGTALRADPWYFSPAFFLFLIPVVGGFIHALVLCLTPDEKFDARYNAGHPRRSRTGWLPVLVAIATLAVGSSILVTGLALFFQAVFEGRWF</sequence>
<feature type="transmembrane region" description="Helical" evidence="2">
    <location>
        <begin position="129"/>
        <end position="150"/>
    </location>
</feature>
<comment type="caution">
    <text evidence="3">The sequence shown here is derived from an EMBL/GenBank/DDBJ whole genome shotgun (WGS) entry which is preliminary data.</text>
</comment>
<dbReference type="Proteomes" id="UP000542125">
    <property type="component" value="Unassembled WGS sequence"/>
</dbReference>
<dbReference type="EMBL" id="JACBYR010000003">
    <property type="protein sequence ID" value="NYE85951.1"/>
    <property type="molecule type" value="Genomic_DNA"/>
</dbReference>
<reference evidence="3 4" key="1">
    <citation type="submission" date="2020-07" db="EMBL/GenBank/DDBJ databases">
        <title>Genomic Encyclopedia of Type Strains, Phase IV (KMG-V): Genome sequencing to study the core and pangenomes of soil and plant-associated prokaryotes.</title>
        <authorList>
            <person name="Whitman W."/>
        </authorList>
    </citation>
    <scope>NUCLEOTIDE SEQUENCE [LARGE SCALE GENOMIC DNA]</scope>
    <source>
        <strain evidence="3 4">SAS40</strain>
    </source>
</reference>
<accession>A0A7Y9LQJ7</accession>
<dbReference type="RefSeq" id="WP_218863666.1">
    <property type="nucleotide sequence ID" value="NZ_JACBYR010000003.1"/>
</dbReference>
<evidence type="ECO:0000256" key="1">
    <source>
        <dbReference type="SAM" id="MobiDB-lite"/>
    </source>
</evidence>
<feature type="compositionally biased region" description="Polar residues" evidence="1">
    <location>
        <begin position="1"/>
        <end position="17"/>
    </location>
</feature>
<dbReference type="AlphaFoldDB" id="A0A7Y9LQJ7"/>
<feature type="compositionally biased region" description="Low complexity" evidence="1">
    <location>
        <begin position="20"/>
        <end position="68"/>
    </location>
</feature>
<evidence type="ECO:0000313" key="3">
    <source>
        <dbReference type="EMBL" id="NYE85951.1"/>
    </source>
</evidence>